<organism evidence="1 2">
    <name type="scientific">Ameca splendens</name>
    <dbReference type="NCBI Taxonomy" id="208324"/>
    <lineage>
        <taxon>Eukaryota</taxon>
        <taxon>Metazoa</taxon>
        <taxon>Chordata</taxon>
        <taxon>Craniata</taxon>
        <taxon>Vertebrata</taxon>
        <taxon>Euteleostomi</taxon>
        <taxon>Actinopterygii</taxon>
        <taxon>Neopterygii</taxon>
        <taxon>Teleostei</taxon>
        <taxon>Neoteleostei</taxon>
        <taxon>Acanthomorphata</taxon>
        <taxon>Ovalentaria</taxon>
        <taxon>Atherinomorphae</taxon>
        <taxon>Cyprinodontiformes</taxon>
        <taxon>Goodeidae</taxon>
        <taxon>Ameca</taxon>
    </lineage>
</organism>
<sequence length="106" mass="12001">MLSGLVMLQSLEEVVTSFCLRHGNNKDQDFKVQNSRPFTAVKLDLVWMLVISAPGVFLSFDPMQAAAFCLHPPADSVLLKDHRNQTCRFLVVLFCVLGEMYARLNR</sequence>
<keyword evidence="2" id="KW-1185">Reference proteome</keyword>
<accession>A0ABV0YMT1</accession>
<dbReference type="Proteomes" id="UP001469553">
    <property type="component" value="Unassembled WGS sequence"/>
</dbReference>
<name>A0ABV0YMT1_9TELE</name>
<reference evidence="1 2" key="1">
    <citation type="submission" date="2021-06" db="EMBL/GenBank/DDBJ databases">
        <authorList>
            <person name="Palmer J.M."/>
        </authorList>
    </citation>
    <scope>NUCLEOTIDE SEQUENCE [LARGE SCALE GENOMIC DNA]</scope>
    <source>
        <strain evidence="1 2">AS_MEX2019</strain>
        <tissue evidence="1">Muscle</tissue>
    </source>
</reference>
<gene>
    <name evidence="1" type="ORF">AMECASPLE_011192</name>
</gene>
<dbReference type="EMBL" id="JAHRIP010038288">
    <property type="protein sequence ID" value="MEQ2295154.1"/>
    <property type="molecule type" value="Genomic_DNA"/>
</dbReference>
<protein>
    <submittedName>
        <fullName evidence="1">Uncharacterized protein</fullName>
    </submittedName>
</protein>
<evidence type="ECO:0000313" key="2">
    <source>
        <dbReference type="Proteomes" id="UP001469553"/>
    </source>
</evidence>
<proteinExistence type="predicted"/>
<evidence type="ECO:0000313" key="1">
    <source>
        <dbReference type="EMBL" id="MEQ2295154.1"/>
    </source>
</evidence>
<comment type="caution">
    <text evidence="1">The sequence shown here is derived from an EMBL/GenBank/DDBJ whole genome shotgun (WGS) entry which is preliminary data.</text>
</comment>